<dbReference type="PROSITE" id="PS51257">
    <property type="entry name" value="PROKAR_LIPOPROTEIN"/>
    <property type="match status" value="1"/>
</dbReference>
<evidence type="ECO:0000256" key="1">
    <source>
        <dbReference type="ARBA" id="ARBA00010742"/>
    </source>
</evidence>
<organism evidence="8 9">
    <name type="scientific">Paenibacillus chitinolyticus</name>
    <dbReference type="NCBI Taxonomy" id="79263"/>
    <lineage>
        <taxon>Bacteria</taxon>
        <taxon>Bacillati</taxon>
        <taxon>Bacillota</taxon>
        <taxon>Bacilli</taxon>
        <taxon>Bacillales</taxon>
        <taxon>Paenibacillaceae</taxon>
        <taxon>Paenibacillus</taxon>
    </lineage>
</organism>
<dbReference type="KEGG" id="pchi:PC41400_23345"/>
<reference evidence="7 10" key="2">
    <citation type="submission" date="2022-05" db="EMBL/GenBank/DDBJ databases">
        <title>Genome Sequencing of Bee-Associated Microbes.</title>
        <authorList>
            <person name="Dunlap C."/>
        </authorList>
    </citation>
    <scope>NUCLEOTIDE SEQUENCE [LARGE SCALE GENOMIC DNA]</scope>
    <source>
        <strain evidence="7 10">NRRL B-23120</strain>
    </source>
</reference>
<dbReference type="EMBL" id="JAMDMJ010000003">
    <property type="protein sequence ID" value="MCY9594867.1"/>
    <property type="molecule type" value="Genomic_DNA"/>
</dbReference>
<dbReference type="Pfam" id="PF13379">
    <property type="entry name" value="NMT1_2"/>
    <property type="match status" value="1"/>
</dbReference>
<dbReference type="GeneID" id="95377731"/>
<evidence type="ECO:0000313" key="9">
    <source>
        <dbReference type="Proteomes" id="UP000288943"/>
    </source>
</evidence>
<dbReference type="NCBIfam" id="TIGR01728">
    <property type="entry name" value="SsuA_fam"/>
    <property type="match status" value="1"/>
</dbReference>
<gene>
    <name evidence="7" type="ORF">M5X16_03640</name>
    <name evidence="8" type="ORF">PC41400_23345</name>
</gene>
<evidence type="ECO:0000313" key="10">
    <source>
        <dbReference type="Proteomes" id="UP001527202"/>
    </source>
</evidence>
<comment type="similarity">
    <text evidence="1">Belongs to the bacterial solute-binding protein SsuA/TauA family.</text>
</comment>
<keyword evidence="10" id="KW-1185">Reference proteome</keyword>
<accession>A0A410X1G0</accession>
<evidence type="ECO:0000256" key="4">
    <source>
        <dbReference type="ARBA" id="ARBA00055538"/>
    </source>
</evidence>
<dbReference type="RefSeq" id="WP_084706597.1">
    <property type="nucleotide sequence ID" value="NZ_CP026520.1"/>
</dbReference>
<dbReference type="FunFam" id="3.40.190.10:FF:000050">
    <property type="entry name" value="Sulfonate ABC transporter substrate-binding protein"/>
    <property type="match status" value="1"/>
</dbReference>
<dbReference type="EMBL" id="CP026520">
    <property type="protein sequence ID" value="QAV20449.1"/>
    <property type="molecule type" value="Genomic_DNA"/>
</dbReference>
<dbReference type="Proteomes" id="UP001527202">
    <property type="component" value="Unassembled WGS sequence"/>
</dbReference>
<feature type="domain" description="Solute-binding protein family 3/N-terminal" evidence="6">
    <location>
        <begin position="59"/>
        <end position="277"/>
    </location>
</feature>
<evidence type="ECO:0000313" key="7">
    <source>
        <dbReference type="EMBL" id="MCY9594867.1"/>
    </source>
</evidence>
<dbReference type="AlphaFoldDB" id="A0A410X1G0"/>
<evidence type="ECO:0000256" key="3">
    <source>
        <dbReference type="ARBA" id="ARBA00022729"/>
    </source>
</evidence>
<evidence type="ECO:0000259" key="6">
    <source>
        <dbReference type="SMART" id="SM00062"/>
    </source>
</evidence>
<dbReference type="Gene3D" id="3.40.190.10">
    <property type="entry name" value="Periplasmic binding protein-like II"/>
    <property type="match status" value="2"/>
</dbReference>
<dbReference type="GO" id="GO:0042626">
    <property type="term" value="F:ATPase-coupled transmembrane transporter activity"/>
    <property type="evidence" value="ECO:0007669"/>
    <property type="project" value="InterPro"/>
</dbReference>
<dbReference type="PANTHER" id="PTHR30024">
    <property type="entry name" value="ALIPHATIC SULFONATES-BINDING PROTEIN-RELATED"/>
    <property type="match status" value="1"/>
</dbReference>
<comment type="function">
    <text evidence="4">Part of a binding-protein-dependent transport system for aliphatic sulfonates. Putative binding protein.</text>
</comment>
<dbReference type="SUPFAM" id="SSF53850">
    <property type="entry name" value="Periplasmic binding protein-like II"/>
    <property type="match status" value="1"/>
</dbReference>
<dbReference type="InterPro" id="IPR001638">
    <property type="entry name" value="Solute-binding_3/MltF_N"/>
</dbReference>
<dbReference type="OrthoDB" id="286202at2"/>
<name>A0A410X1G0_9BACL</name>
<proteinExistence type="inferred from homology"/>
<dbReference type="InterPro" id="IPR010067">
    <property type="entry name" value="ABC_SsuA_sub-bd"/>
</dbReference>
<protein>
    <recommendedName>
        <fullName evidence="5">Putative aliphatic sulfonates-binding protein</fullName>
    </recommendedName>
</protein>
<dbReference type="GO" id="GO:0016020">
    <property type="term" value="C:membrane"/>
    <property type="evidence" value="ECO:0007669"/>
    <property type="project" value="InterPro"/>
</dbReference>
<dbReference type="Proteomes" id="UP000288943">
    <property type="component" value="Chromosome"/>
</dbReference>
<keyword evidence="3" id="KW-0732">Signal</keyword>
<dbReference type="PANTHER" id="PTHR30024:SF42">
    <property type="entry name" value="ALIPHATIC SULFONATES-BINDING PROTEIN-RELATED"/>
    <property type="match status" value="1"/>
</dbReference>
<reference evidence="8 9" key="1">
    <citation type="submission" date="2018-01" db="EMBL/GenBank/DDBJ databases">
        <title>The whole genome sequencing and assembly of Paenibacillus chitinolyticus KCCM 41400 strain.</title>
        <authorList>
            <person name="Kim J.-Y."/>
            <person name="Park M.-K."/>
            <person name="Lee Y.-J."/>
            <person name="Yi H."/>
            <person name="Bahn Y.-S."/>
            <person name="Kim J.F."/>
            <person name="Lee D.-W."/>
        </authorList>
    </citation>
    <scope>NUCLEOTIDE SEQUENCE [LARGE SCALE GENOMIC DNA]</scope>
    <source>
        <strain evidence="8 9">KCCM 41400</strain>
    </source>
</reference>
<dbReference type="SMART" id="SM00062">
    <property type="entry name" value="PBPb"/>
    <property type="match status" value="1"/>
</dbReference>
<evidence type="ECO:0000256" key="5">
    <source>
        <dbReference type="ARBA" id="ARBA00070228"/>
    </source>
</evidence>
<keyword evidence="2" id="KW-0813">Transport</keyword>
<evidence type="ECO:0000313" key="8">
    <source>
        <dbReference type="EMBL" id="QAV20449.1"/>
    </source>
</evidence>
<evidence type="ECO:0000256" key="2">
    <source>
        <dbReference type="ARBA" id="ARBA00022448"/>
    </source>
</evidence>
<sequence>MKAAHETVPAADERRRGYWRAIPFALLMTLLLSGCIGRGEQAITEGAAPAGQSGKDKVTVSIGIQQSLGPLLIAREKKWFEEAFAKAGAEVKWQEFQSGPPHFESITAGRLDFGIVGNGPVIAAQAGKVEFKEIAVSGDGKKGNAILVPKGSPLQTVRDLKGKKIAVAKGSSGWIFLYRAIVQAGLKPDDIKIVQLQPDEARPAFQTGAVDAWAVWEPFITSEVVTGGASVLADGKQLDLLGPGFIVARSEFTREHPELTVLFLKTYEEARLWLTEHREEAVGILAKAKKLDPEIVRKVLSNLEALNAVITPEFVEAQQSTADFMLLQDAIKQKIDVTKVVDNSFIEQALKQAAAGK</sequence>